<dbReference type="Proteomes" id="UP000075359">
    <property type="component" value="Unassembled WGS sequence"/>
</dbReference>
<gene>
    <name evidence="1" type="ORF">AS592_06105</name>
</gene>
<dbReference type="InterPro" id="IPR043519">
    <property type="entry name" value="NT_sf"/>
</dbReference>
<proteinExistence type="predicted"/>
<dbReference type="OrthoDB" id="5372041at2"/>
<organism evidence="1 2">
    <name type="scientific">Sulfurovum riftiae</name>
    <dbReference type="NCBI Taxonomy" id="1630136"/>
    <lineage>
        <taxon>Bacteria</taxon>
        <taxon>Pseudomonadati</taxon>
        <taxon>Campylobacterota</taxon>
        <taxon>Epsilonproteobacteria</taxon>
        <taxon>Campylobacterales</taxon>
        <taxon>Sulfurovaceae</taxon>
        <taxon>Sulfurovum</taxon>
    </lineage>
</organism>
<reference evidence="1 2" key="1">
    <citation type="submission" date="2015-11" db="EMBL/GenBank/DDBJ databases">
        <title>Draft genome of Sulfurovum riftiae 1812E, a member of the Epsilonproteobacteria isolated from the tube of the deep-sea hydrothermal vent tubewom Riftia pachyptila.</title>
        <authorList>
            <person name="Vetriani C."/>
            <person name="Giovannelli D."/>
        </authorList>
    </citation>
    <scope>NUCLEOTIDE SEQUENCE [LARGE SCALE GENOMIC DNA]</scope>
    <source>
        <strain evidence="1 2">1812E</strain>
    </source>
</reference>
<comment type="caution">
    <text evidence="1">The sequence shown here is derived from an EMBL/GenBank/DDBJ whole genome shotgun (WGS) entry which is preliminary data.</text>
</comment>
<accession>A0A151CFR2</accession>
<evidence type="ECO:0000313" key="2">
    <source>
        <dbReference type="Proteomes" id="UP000075359"/>
    </source>
</evidence>
<keyword evidence="2" id="KW-1185">Reference proteome</keyword>
<dbReference type="AlphaFoldDB" id="A0A151CFR2"/>
<evidence type="ECO:0000313" key="1">
    <source>
        <dbReference type="EMBL" id="KYJ86365.1"/>
    </source>
</evidence>
<dbReference type="Gene3D" id="3.30.460.10">
    <property type="entry name" value="Beta Polymerase, domain 2"/>
    <property type="match status" value="1"/>
</dbReference>
<protein>
    <submittedName>
        <fullName evidence="1">Uncharacterized protein</fullName>
    </submittedName>
</protein>
<name>A0A151CFR2_9BACT</name>
<dbReference type="RefSeq" id="WP_067331272.1">
    <property type="nucleotide sequence ID" value="NZ_LNKT01000034.1"/>
</dbReference>
<dbReference type="STRING" id="1630136.AS592_06105"/>
<sequence length="703" mass="83199">MHSYIEVFNFTPDPIYRPLEALRPFIRQSMQEQHISEKIIKEDIKGFENRVMQCMQVYYDLVGIDEEVIQSKGAVTPKGLLPRFTESLIGYFQMLKEQSPKNKEIAVLHCSGVTTIKIRYKYTDSVIKKLIKLGAKNPEILENPKETFLKNGALHDLIGMQFICSSPYEREWVARALYSFFDYEHRTDDHLLYGFYTVKRKSGYKGLHCDHTTFNPRFDKRFQKSNRSLPESFDPNMDDITVLNRFRMLFNVELQLHTRFENLWSSMEHRNSYNIQAKGVGRSEKIAAQWSLLSDTMKNLEAQFERLQVDTEQSRFDVGYRHGYTFVKSVLERLDDRAYQIYLDYIKRSEELEEVLKSHEISRSDYVAQSNLLAEELEEVAASQEHPTLEVLFLMQSAFVRYGLANHRDYFNSVDIYHFVSVALKKYLAIYEKLKADETIYKSNLLTIIAILRYQQMAQQYGLGLIHTGEGVMSDEERTLVSYESNLKLFKDVLEQMNELTPEELHEIKADGAAFLKIIHRTDVLAREWELLVNESPQEHAHIGKEVARFRERYITPELLTHFRTLLENNKIKNVGYVVKFYTTLLWHGFILPLDALKQIIRYSSYDKIKTSDLFFYELAAYKFLAVDGCESLSDCKKEREARTMPEVRRRYFEEFHRKNMIRQLFQIYRNEPRFTFLRAKYRFEQLTGTRFQMDHFSQNIEI</sequence>
<dbReference type="EMBL" id="LNKT01000034">
    <property type="protein sequence ID" value="KYJ86365.1"/>
    <property type="molecule type" value="Genomic_DNA"/>
</dbReference>
<dbReference type="SUPFAM" id="SSF81301">
    <property type="entry name" value="Nucleotidyltransferase"/>
    <property type="match status" value="1"/>
</dbReference>